<dbReference type="PROSITE" id="PS00178">
    <property type="entry name" value="AA_TRNA_LIGASE_I"/>
    <property type="match status" value="1"/>
</dbReference>
<evidence type="ECO:0000256" key="3">
    <source>
        <dbReference type="ARBA" id="ARBA00005594"/>
    </source>
</evidence>
<dbReference type="PANTHER" id="PTHR42780:SF1">
    <property type="entry name" value="ISOLEUCINE--TRNA LIGASE, CYTOPLASMIC"/>
    <property type="match status" value="1"/>
</dbReference>
<dbReference type="FunFam" id="3.40.50.620:FF:000414">
    <property type="entry name" value="Isoleucine--tRNA ligase, cytoplasmic-like"/>
    <property type="match status" value="1"/>
</dbReference>
<dbReference type="InterPro" id="IPR001412">
    <property type="entry name" value="aa-tRNA-synth_I_CS"/>
</dbReference>
<evidence type="ECO:0000256" key="12">
    <source>
        <dbReference type="ARBA" id="ARBA00023146"/>
    </source>
</evidence>
<dbReference type="GO" id="GO:0005829">
    <property type="term" value="C:cytosol"/>
    <property type="evidence" value="ECO:0007669"/>
    <property type="project" value="UniProtKB-SubCell"/>
</dbReference>
<accession>A0A0V0S5D0</accession>
<keyword evidence="12 17" id="KW-0030">Aminoacyl-tRNA synthetase</keyword>
<dbReference type="Pfam" id="PF08264">
    <property type="entry name" value="Anticodon_1"/>
    <property type="match status" value="1"/>
</dbReference>
<keyword evidence="10 17" id="KW-0648">Protein biosynthesis</keyword>
<dbReference type="InterPro" id="IPR023586">
    <property type="entry name" value="Ile-tRNA-ligase_type2"/>
</dbReference>
<dbReference type="FunFam" id="3.40.50.620:FF:000050">
    <property type="entry name" value="Isoleucyl-tRNA synthetase,cytoplasmic"/>
    <property type="match status" value="1"/>
</dbReference>
<dbReference type="HAMAP" id="MF_02003">
    <property type="entry name" value="Ile_tRNA_synth_type2"/>
    <property type="match status" value="1"/>
</dbReference>
<gene>
    <name evidence="20" type="primary">IARS</name>
    <name evidence="20" type="ORF">T07_4946</name>
</gene>
<evidence type="ECO:0000256" key="11">
    <source>
        <dbReference type="ARBA" id="ARBA00022990"/>
    </source>
</evidence>
<dbReference type="EC" id="6.1.1.5" evidence="4"/>
<dbReference type="EMBL" id="JYDL01000036">
    <property type="protein sequence ID" value="KRX21880.1"/>
    <property type="molecule type" value="Genomic_DNA"/>
</dbReference>
<dbReference type="InterPro" id="IPR002301">
    <property type="entry name" value="Ile-tRNA-ligase"/>
</dbReference>
<dbReference type="CDD" id="cd00818">
    <property type="entry name" value="IleRS_core"/>
    <property type="match status" value="1"/>
</dbReference>
<evidence type="ECO:0000256" key="14">
    <source>
        <dbReference type="ARBA" id="ARBA00048359"/>
    </source>
</evidence>
<evidence type="ECO:0000313" key="20">
    <source>
        <dbReference type="EMBL" id="KRX21880.1"/>
    </source>
</evidence>
<dbReference type="GO" id="GO:0004822">
    <property type="term" value="F:isoleucine-tRNA ligase activity"/>
    <property type="evidence" value="ECO:0007669"/>
    <property type="project" value="UniProtKB-EC"/>
</dbReference>
<keyword evidence="5" id="KW-0963">Cytoplasm</keyword>
<proteinExistence type="inferred from homology"/>
<dbReference type="Pfam" id="PF00133">
    <property type="entry name" value="tRNA-synt_1"/>
    <property type="match status" value="1"/>
</dbReference>
<keyword evidence="7 17" id="KW-0436">Ligase</keyword>
<keyword evidence="6" id="KW-0597">Phosphoprotein</keyword>
<evidence type="ECO:0000256" key="4">
    <source>
        <dbReference type="ARBA" id="ARBA00013165"/>
    </source>
</evidence>
<evidence type="ECO:0000256" key="5">
    <source>
        <dbReference type="ARBA" id="ARBA00022490"/>
    </source>
</evidence>
<dbReference type="Gene3D" id="1.10.730.10">
    <property type="entry name" value="Isoleucyl-tRNA Synthetase, Domain 1"/>
    <property type="match status" value="1"/>
</dbReference>
<evidence type="ECO:0000256" key="7">
    <source>
        <dbReference type="ARBA" id="ARBA00022598"/>
    </source>
</evidence>
<evidence type="ECO:0000256" key="10">
    <source>
        <dbReference type="ARBA" id="ARBA00022917"/>
    </source>
</evidence>
<dbReference type="InterPro" id="IPR014729">
    <property type="entry name" value="Rossmann-like_a/b/a_fold"/>
</dbReference>
<evidence type="ECO:0000313" key="21">
    <source>
        <dbReference type="Proteomes" id="UP000054630"/>
    </source>
</evidence>
<dbReference type="PRINTS" id="PR00984">
    <property type="entry name" value="TRNASYNTHILE"/>
</dbReference>
<comment type="function">
    <text evidence="1">Catalyzes the specific attachment of an amino acid to its cognate tRNA in a 2 step reaction: the amino acid (AA) is first activated by ATP to form AA-AMP and then transferred to the acceptor end of the tRNA.</text>
</comment>
<dbReference type="OrthoDB" id="1706657at2759"/>
<reference evidence="20 21" key="1">
    <citation type="submission" date="2015-01" db="EMBL/GenBank/DDBJ databases">
        <title>Evolution of Trichinella species and genotypes.</title>
        <authorList>
            <person name="Korhonen P.K."/>
            <person name="Edoardo P."/>
            <person name="Giuseppe L.R."/>
            <person name="Gasser R.B."/>
        </authorList>
    </citation>
    <scope>NUCLEOTIDE SEQUENCE [LARGE SCALE GENOMIC DNA]</scope>
    <source>
        <strain evidence="20">ISS37</strain>
    </source>
</reference>
<evidence type="ECO:0000256" key="1">
    <source>
        <dbReference type="ARBA" id="ARBA00003170"/>
    </source>
</evidence>
<dbReference type="FunFam" id="1.10.730.10:FF:000004">
    <property type="entry name" value="Isoleucyl-tRNA synthetase, cytoplasmic"/>
    <property type="match status" value="1"/>
</dbReference>
<sequence length="1258" mass="145125">METLHESINFPLEEEKILQLWKKIDAFKTCQERSKGRPIFSFYDGPPFATGLPHYGHILAGTIKDTITRFAYQSGFQVERRFGWDCHGLPVEYEIDKTLGLAGPQEIEKFGVSKYNAECRAIVMRYAKEWQCIVERLGRWIDFKNDYKTLYPSFMESVWWVFKQLYNKGLVYRGVKVMPFSTACGTPLSNFESGQNYKEVIDPAIIVTFPLDEDPSVSLLAWTTTPWTLPSNLALCVNANLDYVKIRERSSNRIFILMEARLNILYKSEEEYEIVERFHGQSLEGKKYKPLFEYFTHLKMECKAFSILCDGYVSAESGTGVVHQAPYFGEDDYRVCLFNHVITKEMNPVCPVDSSGRFTKEVTDFHGQYVKDADKGIIKMLKANGRLIQSSTVKHSYPFCWRSDTPLIYKAVPSWFVKVEFMVEQLLANNEKTYWVPSFVKEKRFANWLQDARDWAISRNRFWGTPIPLWVSDDGEEVVCVGSIEELQNLTGKKLEDLHREYVDVLTIESVTGRGILRRIPEVFDCWFESGSMPYAQKHFPFENYGEFLRSFPADFIAEGIDQTRGWFYTLLVLSTALFGKPPFKNLIVNGLVLAADGSKMSKRKKNYPDPMDIVNKYGADVLRLYLINSPVVRGEFLKFREEGVRDLLKDVFLPWYNAYRFFFQNVSLYEMKHGKRFTAKLITPTNIMDRWILSFTYNLVAFVKEEMKAYRLYTVVPRLVKYVNMLTNWYVRMNRKRLKGDFGEEESLIALETLCQALLLLVRLMASFTPFITEMMWQRLKTVLDPLAELKPEDSIHYVKIPDVDRSMIDEDVENHVITMQSVVEVARVIRDRHALPTKYPIKEVVLVHHDLRVLDMAQNMRNYILDEVNARSMMVSVDKAKWGIRSAVDVNLKLLGARLKKDLKPVMDALKAISADDICSMMELGPINILGYEIFREELQIKYVLGDTDVKDYQAHSDGRLIVLLNVSRDESMHEEGLAREMVNRIQKLRKKAKLLPQNDVMIKCELVSGGDSSKVYSSLCRWREFMEQSLKQPIVFLESPQTESDHLLIIKENVTVKGCVICVCIFSRSAKASQQSSQLFCPYVDVVDSSGRCVRILLENPVGSGMITMCRLRNEAKYEHDILILFYIRTTFCLWNESSITLYKDKLFQQLLVPTDDTKQLNSTTIYVRAASSSHLPVVTWINVLIDTTCKACLTLLNPNQSVTVGLLKAKLKEFFPFLNAHNIEILDASSKIYKDDTALDVSSIVEQPLLVKCC</sequence>
<keyword evidence="8 17" id="KW-0547">Nucleotide-binding</keyword>
<keyword evidence="21" id="KW-1185">Reference proteome</keyword>
<dbReference type="STRING" id="6336.A0A0V0S5D0"/>
<feature type="domain" description="Methionyl/Valyl/Leucyl/Isoleucyl-tRNA synthetase anticodon-binding" evidence="19">
    <location>
        <begin position="690"/>
        <end position="845"/>
    </location>
</feature>
<dbReference type="GO" id="GO:0005524">
    <property type="term" value="F:ATP binding"/>
    <property type="evidence" value="ECO:0007669"/>
    <property type="project" value="UniProtKB-KW"/>
</dbReference>
<evidence type="ECO:0000256" key="13">
    <source>
        <dbReference type="ARBA" id="ARBA00032665"/>
    </source>
</evidence>
<comment type="catalytic activity">
    <reaction evidence="14">
        <text>tRNA(Ile) + L-isoleucine + ATP = L-isoleucyl-tRNA(Ile) + AMP + diphosphate</text>
        <dbReference type="Rhea" id="RHEA:11060"/>
        <dbReference type="Rhea" id="RHEA-COMP:9666"/>
        <dbReference type="Rhea" id="RHEA-COMP:9695"/>
        <dbReference type="ChEBI" id="CHEBI:30616"/>
        <dbReference type="ChEBI" id="CHEBI:33019"/>
        <dbReference type="ChEBI" id="CHEBI:58045"/>
        <dbReference type="ChEBI" id="CHEBI:78442"/>
        <dbReference type="ChEBI" id="CHEBI:78528"/>
        <dbReference type="ChEBI" id="CHEBI:456215"/>
        <dbReference type="EC" id="6.1.1.5"/>
    </reaction>
</comment>
<keyword evidence="11" id="KW-0007">Acetylation</keyword>
<dbReference type="GO" id="GO:0017101">
    <property type="term" value="C:aminoacyl-tRNA synthetase multienzyme complex"/>
    <property type="evidence" value="ECO:0007669"/>
    <property type="project" value="UniProtKB-ARBA"/>
</dbReference>
<evidence type="ECO:0000256" key="17">
    <source>
        <dbReference type="RuleBase" id="RU363035"/>
    </source>
</evidence>
<dbReference type="SUPFAM" id="SSF52374">
    <property type="entry name" value="Nucleotidylyl transferase"/>
    <property type="match status" value="1"/>
</dbReference>
<dbReference type="Pfam" id="PF19302">
    <property type="entry name" value="DUF5915"/>
    <property type="match status" value="1"/>
</dbReference>
<dbReference type="InterPro" id="IPR009008">
    <property type="entry name" value="Val/Leu/Ile-tRNA-synth_edit"/>
</dbReference>
<keyword evidence="9 17" id="KW-0067">ATP-binding</keyword>
<evidence type="ECO:0000256" key="15">
    <source>
        <dbReference type="ARBA" id="ARBA00063494"/>
    </source>
</evidence>
<comment type="subcellular location">
    <subcellularLocation>
        <location evidence="2">Cytoplasm</location>
        <location evidence="2">Cytosol</location>
    </subcellularLocation>
</comment>
<comment type="subunit">
    <text evidence="15">Part of a multisubunit complex that groups tRNA ligases for Arg (RARS1), Asp (DARS1), Gln (QARS1), Ile (IARS1), Leu (LARS1), Lys (KARS1), Met (MARS1) the bifunctional ligase for Glu and Pro (EPRS1) and the auxiliary subunits AIMP1/p43, AIMP2/p38 and EEF1E1/p18.</text>
</comment>
<feature type="domain" description="Aminoacyl-tRNA synthetase class Ia" evidence="18">
    <location>
        <begin position="16"/>
        <end position="635"/>
    </location>
</feature>
<dbReference type="CDD" id="cd07961">
    <property type="entry name" value="Anticodon_Ia_Ile_ABEc"/>
    <property type="match status" value="1"/>
</dbReference>
<evidence type="ECO:0000259" key="18">
    <source>
        <dbReference type="Pfam" id="PF00133"/>
    </source>
</evidence>
<comment type="caution">
    <text evidence="20">The sequence shown here is derived from an EMBL/GenBank/DDBJ whole genome shotgun (WGS) entry which is preliminary data.</text>
</comment>
<dbReference type="NCBIfam" id="TIGR00392">
    <property type="entry name" value="ileS"/>
    <property type="match status" value="1"/>
</dbReference>
<dbReference type="SUPFAM" id="SSF50677">
    <property type="entry name" value="ValRS/IleRS/LeuRS editing domain"/>
    <property type="match status" value="1"/>
</dbReference>
<dbReference type="AlphaFoldDB" id="A0A0V0S5D0"/>
<protein>
    <recommendedName>
        <fullName evidence="16">Isoleucine--tRNA ligase, cytoplasmic</fullName>
        <ecNumber evidence="4">6.1.1.5</ecNumber>
    </recommendedName>
    <alternativeName>
        <fullName evidence="13">Isoleucyl-tRNA synthetase</fullName>
    </alternativeName>
</protein>
<dbReference type="InterPro" id="IPR002300">
    <property type="entry name" value="aa-tRNA-synth_Ia"/>
</dbReference>
<dbReference type="SUPFAM" id="SSF47323">
    <property type="entry name" value="Anticodon-binding domain of a subclass of class I aminoacyl-tRNA synthetases"/>
    <property type="match status" value="1"/>
</dbReference>
<dbReference type="InterPro" id="IPR033709">
    <property type="entry name" value="Anticodon_Ile_ABEc"/>
</dbReference>
<dbReference type="Gene3D" id="3.40.50.620">
    <property type="entry name" value="HUPs"/>
    <property type="match status" value="2"/>
</dbReference>
<organism evidence="20 21">
    <name type="scientific">Trichinella nelsoni</name>
    <dbReference type="NCBI Taxonomy" id="6336"/>
    <lineage>
        <taxon>Eukaryota</taxon>
        <taxon>Metazoa</taxon>
        <taxon>Ecdysozoa</taxon>
        <taxon>Nematoda</taxon>
        <taxon>Enoplea</taxon>
        <taxon>Dorylaimia</taxon>
        <taxon>Trichinellida</taxon>
        <taxon>Trichinellidae</taxon>
        <taxon>Trichinella</taxon>
    </lineage>
</organism>
<evidence type="ECO:0000259" key="19">
    <source>
        <dbReference type="Pfam" id="PF08264"/>
    </source>
</evidence>
<evidence type="ECO:0000256" key="16">
    <source>
        <dbReference type="ARBA" id="ARBA00069879"/>
    </source>
</evidence>
<dbReference type="Proteomes" id="UP000054630">
    <property type="component" value="Unassembled WGS sequence"/>
</dbReference>
<dbReference type="GO" id="GO:0002161">
    <property type="term" value="F:aminoacyl-tRNA deacylase activity"/>
    <property type="evidence" value="ECO:0007669"/>
    <property type="project" value="InterPro"/>
</dbReference>
<dbReference type="InterPro" id="IPR013155">
    <property type="entry name" value="M/V/L/I-tRNA-synth_anticd-bd"/>
</dbReference>
<evidence type="ECO:0000256" key="6">
    <source>
        <dbReference type="ARBA" id="ARBA00022553"/>
    </source>
</evidence>
<dbReference type="PANTHER" id="PTHR42780">
    <property type="entry name" value="SOLEUCYL-TRNA SYNTHETASE"/>
    <property type="match status" value="1"/>
</dbReference>
<name>A0A0V0S5D0_9BILA</name>
<dbReference type="InterPro" id="IPR009080">
    <property type="entry name" value="tRNAsynth_Ia_anticodon-bd"/>
</dbReference>
<evidence type="ECO:0000256" key="8">
    <source>
        <dbReference type="ARBA" id="ARBA00022741"/>
    </source>
</evidence>
<dbReference type="GO" id="GO:0006428">
    <property type="term" value="P:isoleucyl-tRNA aminoacylation"/>
    <property type="evidence" value="ECO:0007669"/>
    <property type="project" value="InterPro"/>
</dbReference>
<dbReference type="GO" id="GO:0000049">
    <property type="term" value="F:tRNA binding"/>
    <property type="evidence" value="ECO:0007669"/>
    <property type="project" value="InterPro"/>
</dbReference>
<evidence type="ECO:0000256" key="9">
    <source>
        <dbReference type="ARBA" id="ARBA00022840"/>
    </source>
</evidence>
<comment type="similarity">
    <text evidence="3 17">Belongs to the class-I aminoacyl-tRNA synthetase family.</text>
</comment>
<evidence type="ECO:0000256" key="2">
    <source>
        <dbReference type="ARBA" id="ARBA00004514"/>
    </source>
</evidence>